<dbReference type="SUPFAM" id="SSF53335">
    <property type="entry name" value="S-adenosyl-L-methionine-dependent methyltransferases"/>
    <property type="match status" value="1"/>
</dbReference>
<dbReference type="Gene3D" id="3.40.50.150">
    <property type="entry name" value="Vaccinia Virus protein VP39"/>
    <property type="match status" value="1"/>
</dbReference>
<evidence type="ECO:0000313" key="3">
    <source>
        <dbReference type="EMBL" id="KAJ4817707.1"/>
    </source>
</evidence>
<keyword evidence="4" id="KW-1185">Reference proteome</keyword>
<name>A0AAV8HNS0_9POAL</name>
<dbReference type="GO" id="GO:0008168">
    <property type="term" value="F:methyltransferase activity"/>
    <property type="evidence" value="ECO:0007669"/>
    <property type="project" value="UniProtKB-KW"/>
</dbReference>
<keyword evidence="1" id="KW-0479">Metal-binding</keyword>
<dbReference type="InterPro" id="IPR029063">
    <property type="entry name" value="SAM-dependent_MTases_sf"/>
</dbReference>
<dbReference type="InterPro" id="IPR042086">
    <property type="entry name" value="MeTrfase_capping"/>
</dbReference>
<dbReference type="Proteomes" id="UP001140206">
    <property type="component" value="Chromosome 1"/>
</dbReference>
<dbReference type="GO" id="GO:0046872">
    <property type="term" value="F:metal ion binding"/>
    <property type="evidence" value="ECO:0007669"/>
    <property type="project" value="UniProtKB-KW"/>
</dbReference>
<keyword evidence="3" id="KW-0808">Transferase</keyword>
<accession>A0AAV8HNS0</accession>
<comment type="caution">
    <text evidence="3">The sequence shown here is derived from an EMBL/GenBank/DDBJ whole genome shotgun (WGS) entry which is preliminary data.</text>
</comment>
<dbReference type="AlphaFoldDB" id="A0AAV8HNS0"/>
<evidence type="ECO:0000313" key="4">
    <source>
        <dbReference type="Proteomes" id="UP001140206"/>
    </source>
</evidence>
<keyword evidence="3" id="KW-0489">Methyltransferase</keyword>
<protein>
    <submittedName>
        <fullName evidence="3">S-adenosyl-L-methionine-dependent methyltransferase superfamily protein</fullName>
    </submittedName>
</protein>
<dbReference type="EMBL" id="JAMFTS010000001">
    <property type="protein sequence ID" value="KAJ4817707.1"/>
    <property type="molecule type" value="Genomic_DNA"/>
</dbReference>
<dbReference type="Pfam" id="PF03492">
    <property type="entry name" value="Methyltransf_7"/>
    <property type="match status" value="1"/>
</dbReference>
<sequence>MKVEKLLHMTGGAGDSSYAANSQNQGKVIQKIRPMMEEAIMEVYKNLLPEKMVVADLGCSSGPNTFLVLTEVVKIIGKQCRQMGLQLPEMLFFLNDLPGNDFNNIFQSLDSLEDSVRGDKDAATVPYFVAGLPGSFYDRLFPSHSVHLFHSSNSLHWLSQVPEGLESKGKYAPPNKENIYIAKTSANIVVKLYQDQFMRDFSLFLKQRFNELVLGGQMVLAFLGRKKKDVYNGELSSLWGLVSDSLNSMVLEGLVEEEKLDSFNLPFHAPSMDEAKAVIKSQGLFDIINFQMFELNWDPNDDSEDDFVFDNMQSGANSALCIRSVLEPVIASHFGAAIVDELFSRFAVHVAKHLVKEKTKFPIIVLCLKKKEQI</sequence>
<organism evidence="3 4">
    <name type="scientific">Rhynchospora pubera</name>
    <dbReference type="NCBI Taxonomy" id="906938"/>
    <lineage>
        <taxon>Eukaryota</taxon>
        <taxon>Viridiplantae</taxon>
        <taxon>Streptophyta</taxon>
        <taxon>Embryophyta</taxon>
        <taxon>Tracheophyta</taxon>
        <taxon>Spermatophyta</taxon>
        <taxon>Magnoliopsida</taxon>
        <taxon>Liliopsida</taxon>
        <taxon>Poales</taxon>
        <taxon>Cyperaceae</taxon>
        <taxon>Cyperoideae</taxon>
        <taxon>Rhynchosporeae</taxon>
        <taxon>Rhynchospora</taxon>
    </lineage>
</organism>
<dbReference type="GO" id="GO:0032259">
    <property type="term" value="P:methylation"/>
    <property type="evidence" value="ECO:0007669"/>
    <property type="project" value="UniProtKB-KW"/>
</dbReference>
<reference evidence="3" key="1">
    <citation type="submission" date="2022-08" db="EMBL/GenBank/DDBJ databases">
        <authorList>
            <person name="Marques A."/>
        </authorList>
    </citation>
    <scope>NUCLEOTIDE SEQUENCE</scope>
    <source>
        <strain evidence="3">RhyPub2mFocal</strain>
        <tissue evidence="3">Leaves</tissue>
    </source>
</reference>
<dbReference type="PANTHER" id="PTHR31009">
    <property type="entry name" value="S-ADENOSYL-L-METHIONINE:CARBOXYL METHYLTRANSFERASE FAMILY PROTEIN"/>
    <property type="match status" value="1"/>
</dbReference>
<evidence type="ECO:0000256" key="2">
    <source>
        <dbReference type="ARBA" id="ARBA00022842"/>
    </source>
</evidence>
<dbReference type="InterPro" id="IPR005299">
    <property type="entry name" value="MeTrfase_7"/>
</dbReference>
<gene>
    <name evidence="3" type="ORF">LUZ62_030273</name>
</gene>
<evidence type="ECO:0000256" key="1">
    <source>
        <dbReference type="ARBA" id="ARBA00022723"/>
    </source>
</evidence>
<keyword evidence="2" id="KW-0460">Magnesium</keyword>
<dbReference type="Gene3D" id="1.10.1200.270">
    <property type="entry name" value="Methyltransferase, alpha-helical capping domain"/>
    <property type="match status" value="1"/>
</dbReference>
<proteinExistence type="predicted"/>